<evidence type="ECO:0000313" key="2">
    <source>
        <dbReference type="EMBL" id="KAJ7014545.1"/>
    </source>
</evidence>
<dbReference type="Proteomes" id="UP001164929">
    <property type="component" value="Chromosome 1"/>
</dbReference>
<dbReference type="EMBL" id="JAQIZT010000001">
    <property type="protein sequence ID" value="KAJ7014557.1"/>
    <property type="molecule type" value="Genomic_DNA"/>
</dbReference>
<keyword evidence="1" id="KW-0472">Membrane</keyword>
<evidence type="ECO:0000313" key="3">
    <source>
        <dbReference type="EMBL" id="KAJ7014553.1"/>
    </source>
</evidence>
<evidence type="ECO:0000313" key="4">
    <source>
        <dbReference type="EMBL" id="KAJ7014557.1"/>
    </source>
</evidence>
<evidence type="ECO:0000313" key="5">
    <source>
        <dbReference type="Proteomes" id="UP001164929"/>
    </source>
</evidence>
<organism evidence="2 5">
    <name type="scientific">Populus alba x Populus x berolinensis</name>
    <dbReference type="NCBI Taxonomy" id="444605"/>
    <lineage>
        <taxon>Eukaryota</taxon>
        <taxon>Viridiplantae</taxon>
        <taxon>Streptophyta</taxon>
        <taxon>Embryophyta</taxon>
        <taxon>Tracheophyta</taxon>
        <taxon>Spermatophyta</taxon>
        <taxon>Magnoliopsida</taxon>
        <taxon>eudicotyledons</taxon>
        <taxon>Gunneridae</taxon>
        <taxon>Pentapetalae</taxon>
        <taxon>rosids</taxon>
        <taxon>fabids</taxon>
        <taxon>Malpighiales</taxon>
        <taxon>Salicaceae</taxon>
        <taxon>Saliceae</taxon>
        <taxon>Populus</taxon>
    </lineage>
</organism>
<dbReference type="EMBL" id="JAQIZT010000001">
    <property type="protein sequence ID" value="KAJ7014545.1"/>
    <property type="molecule type" value="Genomic_DNA"/>
</dbReference>
<gene>
    <name evidence="2" type="ORF">NC653_003995</name>
    <name evidence="3" type="ORF">NC653_003999</name>
    <name evidence="4" type="ORF">NC653_004002</name>
</gene>
<reference evidence="2 5" key="1">
    <citation type="journal article" date="2023" name="Mol. Ecol. Resour.">
        <title>Chromosome-level genome assembly of a triploid poplar Populus alba 'Berolinensis'.</title>
        <authorList>
            <person name="Chen S."/>
            <person name="Yu Y."/>
            <person name="Wang X."/>
            <person name="Wang S."/>
            <person name="Zhang T."/>
            <person name="Zhou Y."/>
            <person name="He R."/>
            <person name="Meng N."/>
            <person name="Wang Y."/>
            <person name="Liu W."/>
            <person name="Liu Z."/>
            <person name="Liu J."/>
            <person name="Guo Q."/>
            <person name="Huang H."/>
            <person name="Sederoff R.R."/>
            <person name="Wang G."/>
            <person name="Qu G."/>
            <person name="Chen S."/>
        </authorList>
    </citation>
    <scope>NUCLEOTIDE SEQUENCE [LARGE SCALE GENOMIC DNA]</scope>
    <source>
        <strain evidence="2">SC-2020</strain>
    </source>
</reference>
<accession>A0AAD6RTY4</accession>
<name>A0AAD6RTY4_9ROSI</name>
<proteinExistence type="predicted"/>
<feature type="transmembrane region" description="Helical" evidence="1">
    <location>
        <begin position="40"/>
        <end position="60"/>
    </location>
</feature>
<evidence type="ECO:0000256" key="1">
    <source>
        <dbReference type="SAM" id="Phobius"/>
    </source>
</evidence>
<keyword evidence="5" id="KW-1185">Reference proteome</keyword>
<sequence length="62" mass="7250">MIKEQKTTSRNGVFFSVMRGGLLEGKKNTRKEMLKMITTNLLYFAWGKVFLCKLLFVGFIER</sequence>
<dbReference type="EMBL" id="JAQIZT010000001">
    <property type="protein sequence ID" value="KAJ7014553.1"/>
    <property type="molecule type" value="Genomic_DNA"/>
</dbReference>
<comment type="caution">
    <text evidence="2">The sequence shown here is derived from an EMBL/GenBank/DDBJ whole genome shotgun (WGS) entry which is preliminary data.</text>
</comment>
<protein>
    <submittedName>
        <fullName evidence="2">Uncharacterized protein</fullName>
    </submittedName>
</protein>
<dbReference type="AlphaFoldDB" id="A0AAD6RTY4"/>
<keyword evidence="1" id="KW-1133">Transmembrane helix</keyword>
<keyword evidence="1" id="KW-0812">Transmembrane</keyword>